<proteinExistence type="predicted"/>
<protein>
    <submittedName>
        <fullName evidence="2">Uncharacterized protein</fullName>
    </submittedName>
</protein>
<dbReference type="EMBL" id="UINC01006552">
    <property type="protein sequence ID" value="SVA28212.1"/>
    <property type="molecule type" value="Genomic_DNA"/>
</dbReference>
<organism evidence="2">
    <name type="scientific">marine metagenome</name>
    <dbReference type="NCBI Taxonomy" id="408172"/>
    <lineage>
        <taxon>unclassified sequences</taxon>
        <taxon>metagenomes</taxon>
        <taxon>ecological metagenomes</taxon>
    </lineage>
</organism>
<dbReference type="AlphaFoldDB" id="A0A381UJ54"/>
<evidence type="ECO:0000256" key="1">
    <source>
        <dbReference type="SAM" id="MobiDB-lite"/>
    </source>
</evidence>
<accession>A0A381UJ54</accession>
<evidence type="ECO:0000313" key="2">
    <source>
        <dbReference type="EMBL" id="SVA28212.1"/>
    </source>
</evidence>
<sequence>MGTPNIPENRKERGSNSVVECNLAKVEVEG</sequence>
<feature type="non-terminal residue" evidence="2">
    <location>
        <position position="30"/>
    </location>
</feature>
<name>A0A381UJ54_9ZZZZ</name>
<gene>
    <name evidence="2" type="ORF">METZ01_LOCUS81066</name>
</gene>
<feature type="region of interest" description="Disordered" evidence="1">
    <location>
        <begin position="1"/>
        <end position="30"/>
    </location>
</feature>
<reference evidence="2" key="1">
    <citation type="submission" date="2018-05" db="EMBL/GenBank/DDBJ databases">
        <authorList>
            <person name="Lanie J.A."/>
            <person name="Ng W.-L."/>
            <person name="Kazmierczak K.M."/>
            <person name="Andrzejewski T.M."/>
            <person name="Davidsen T.M."/>
            <person name="Wayne K.J."/>
            <person name="Tettelin H."/>
            <person name="Glass J.I."/>
            <person name="Rusch D."/>
            <person name="Podicherti R."/>
            <person name="Tsui H.-C.T."/>
            <person name="Winkler M.E."/>
        </authorList>
    </citation>
    <scope>NUCLEOTIDE SEQUENCE</scope>
</reference>